<name>A0A9K3ITQ5_HELAN</name>
<evidence type="ECO:0000313" key="1">
    <source>
        <dbReference type="EMBL" id="KAF5802899.1"/>
    </source>
</evidence>
<organism evidence="1 2">
    <name type="scientific">Helianthus annuus</name>
    <name type="common">Common sunflower</name>
    <dbReference type="NCBI Taxonomy" id="4232"/>
    <lineage>
        <taxon>Eukaryota</taxon>
        <taxon>Viridiplantae</taxon>
        <taxon>Streptophyta</taxon>
        <taxon>Embryophyta</taxon>
        <taxon>Tracheophyta</taxon>
        <taxon>Spermatophyta</taxon>
        <taxon>Magnoliopsida</taxon>
        <taxon>eudicotyledons</taxon>
        <taxon>Gunneridae</taxon>
        <taxon>Pentapetalae</taxon>
        <taxon>asterids</taxon>
        <taxon>campanulids</taxon>
        <taxon>Asterales</taxon>
        <taxon>Asteraceae</taxon>
        <taxon>Asteroideae</taxon>
        <taxon>Heliantheae alliance</taxon>
        <taxon>Heliantheae</taxon>
        <taxon>Helianthus</taxon>
    </lineage>
</organism>
<sequence length="147" mass="16807">MFGSVARHKDGCWASRYFRPVTYKSLGTRMAVGPVTKGPIKGSGFFYVSKTVFGPGSSPNVSTKNSFGTLREEEECYDTELGFWEHEIDMVKKYVEASTRPKIEDYSAWPENMRKFYDSLTKVNENEAEVESETDEMARFMKMGSKF</sequence>
<protein>
    <submittedName>
        <fullName evidence="1">Uncharacterized protein</fullName>
    </submittedName>
</protein>
<dbReference type="Proteomes" id="UP000215914">
    <property type="component" value="Unassembled WGS sequence"/>
</dbReference>
<dbReference type="Gramene" id="mRNA:HanXRQr2_Chr06g0264961">
    <property type="protein sequence ID" value="CDS:HanXRQr2_Chr06g0264961.1"/>
    <property type="gene ID" value="HanXRQr2_Chr06g0264961"/>
</dbReference>
<proteinExistence type="predicted"/>
<comment type="caution">
    <text evidence="1">The sequence shown here is derived from an EMBL/GenBank/DDBJ whole genome shotgun (WGS) entry which is preliminary data.</text>
</comment>
<keyword evidence="2" id="KW-1185">Reference proteome</keyword>
<evidence type="ECO:0000313" key="2">
    <source>
        <dbReference type="Proteomes" id="UP000215914"/>
    </source>
</evidence>
<reference evidence="1" key="1">
    <citation type="journal article" date="2017" name="Nature">
        <title>The sunflower genome provides insights into oil metabolism, flowering and Asterid evolution.</title>
        <authorList>
            <person name="Badouin H."/>
            <person name="Gouzy J."/>
            <person name="Grassa C.J."/>
            <person name="Murat F."/>
            <person name="Staton S.E."/>
            <person name="Cottret L."/>
            <person name="Lelandais-Briere C."/>
            <person name="Owens G.L."/>
            <person name="Carrere S."/>
            <person name="Mayjonade B."/>
            <person name="Legrand L."/>
            <person name="Gill N."/>
            <person name="Kane N.C."/>
            <person name="Bowers J.E."/>
            <person name="Hubner S."/>
            <person name="Bellec A."/>
            <person name="Berard A."/>
            <person name="Berges H."/>
            <person name="Blanchet N."/>
            <person name="Boniface M.C."/>
            <person name="Brunel D."/>
            <person name="Catrice O."/>
            <person name="Chaidir N."/>
            <person name="Claudel C."/>
            <person name="Donnadieu C."/>
            <person name="Faraut T."/>
            <person name="Fievet G."/>
            <person name="Helmstetter N."/>
            <person name="King M."/>
            <person name="Knapp S.J."/>
            <person name="Lai Z."/>
            <person name="Le Paslier M.C."/>
            <person name="Lippi Y."/>
            <person name="Lorenzon L."/>
            <person name="Mandel J.R."/>
            <person name="Marage G."/>
            <person name="Marchand G."/>
            <person name="Marquand E."/>
            <person name="Bret-Mestries E."/>
            <person name="Morien E."/>
            <person name="Nambeesan S."/>
            <person name="Nguyen T."/>
            <person name="Pegot-Espagnet P."/>
            <person name="Pouilly N."/>
            <person name="Raftis F."/>
            <person name="Sallet E."/>
            <person name="Schiex T."/>
            <person name="Thomas J."/>
            <person name="Vandecasteele C."/>
            <person name="Vares D."/>
            <person name="Vear F."/>
            <person name="Vautrin S."/>
            <person name="Crespi M."/>
            <person name="Mangin B."/>
            <person name="Burke J.M."/>
            <person name="Salse J."/>
            <person name="Munos S."/>
            <person name="Vincourt P."/>
            <person name="Rieseberg L.H."/>
            <person name="Langlade N.B."/>
        </authorList>
    </citation>
    <scope>NUCLEOTIDE SEQUENCE</scope>
    <source>
        <tissue evidence="1">Leaves</tissue>
    </source>
</reference>
<gene>
    <name evidence="1" type="ORF">HanXRQr2_Chr06g0264961</name>
</gene>
<accession>A0A9K3ITQ5</accession>
<dbReference type="EMBL" id="MNCJ02000321">
    <property type="protein sequence ID" value="KAF5802899.1"/>
    <property type="molecule type" value="Genomic_DNA"/>
</dbReference>
<reference evidence="1" key="2">
    <citation type="submission" date="2020-06" db="EMBL/GenBank/DDBJ databases">
        <title>Helianthus annuus Genome sequencing and assembly Release 2.</title>
        <authorList>
            <person name="Gouzy J."/>
            <person name="Langlade N."/>
            <person name="Munos S."/>
        </authorList>
    </citation>
    <scope>NUCLEOTIDE SEQUENCE</scope>
    <source>
        <tissue evidence="1">Leaves</tissue>
    </source>
</reference>
<dbReference type="AlphaFoldDB" id="A0A9K3ITQ5"/>